<name>A0AAP5V0Y0_9BURK</name>
<protein>
    <submittedName>
        <fullName evidence="4">DNA-binding protein</fullName>
    </submittedName>
</protein>
<dbReference type="GO" id="GO:0003677">
    <property type="term" value="F:DNA binding"/>
    <property type="evidence" value="ECO:0007669"/>
    <property type="project" value="UniProtKB-KW"/>
</dbReference>
<feature type="compositionally biased region" description="Basic and acidic residues" evidence="2">
    <location>
        <begin position="310"/>
        <end position="321"/>
    </location>
</feature>
<keyword evidence="1" id="KW-0175">Coiled coil</keyword>
<evidence type="ECO:0000313" key="4">
    <source>
        <dbReference type="EMBL" id="MDT8843839.1"/>
    </source>
</evidence>
<dbReference type="EMBL" id="JANSLM010000030">
    <property type="protein sequence ID" value="MDT8843839.1"/>
    <property type="molecule type" value="Genomic_DNA"/>
</dbReference>
<evidence type="ECO:0000259" key="3">
    <source>
        <dbReference type="Pfam" id="PF11740"/>
    </source>
</evidence>
<organism evidence="4 5">
    <name type="scientific">Paraburkholderia fungorum</name>
    <dbReference type="NCBI Taxonomy" id="134537"/>
    <lineage>
        <taxon>Bacteria</taxon>
        <taxon>Pseudomonadati</taxon>
        <taxon>Pseudomonadota</taxon>
        <taxon>Betaproteobacteria</taxon>
        <taxon>Burkholderiales</taxon>
        <taxon>Burkholderiaceae</taxon>
        <taxon>Paraburkholderia</taxon>
    </lineage>
</organism>
<feature type="coiled-coil region" evidence="1">
    <location>
        <begin position="93"/>
        <end position="176"/>
    </location>
</feature>
<reference evidence="4" key="1">
    <citation type="submission" date="2022-08" db="EMBL/GenBank/DDBJ databases">
        <authorList>
            <person name="Kim S.-J."/>
        </authorList>
    </citation>
    <scope>NUCLEOTIDE SEQUENCE</scope>
    <source>
        <strain evidence="4">KJ</strain>
    </source>
</reference>
<evidence type="ECO:0000256" key="1">
    <source>
        <dbReference type="SAM" id="Coils"/>
    </source>
</evidence>
<gene>
    <name evidence="4" type="ORF">ParKJ_41320</name>
</gene>
<sequence>MSRVSDTRIRTREAAARLVAAGRLPHELTVDLIYAEIRQGSRTTINDELKQWKDEKTRVDALSRQLPPAVADAMLAAWAVAVEHGEKVYDSRVGELEAELADALVRATTAERTCANADEARRVADALSAGQGVRVADLQRQLAATADEQKAAQTRIAALEQQLDTTREQADAKLDALRATHDREVAALRASVDTRDAAFQSELNRATERMEGVQKHMMQQISEARDERKRAEAQTAKIREKCETLHAEAGALRTDLTERKRMLERSGKSLEQAEADLQRLRNEHLTVLTQLAEAHGKLESVGQLVASLEARARAAEARPSDEISGQPRHGRIGPR</sequence>
<evidence type="ECO:0000256" key="2">
    <source>
        <dbReference type="SAM" id="MobiDB-lite"/>
    </source>
</evidence>
<accession>A0AAP5V0Y0</accession>
<dbReference type="RefSeq" id="WP_106356951.1">
    <property type="nucleotide sequence ID" value="NZ_JANSLM010000030.1"/>
</dbReference>
<dbReference type="Proteomes" id="UP001246473">
    <property type="component" value="Unassembled WGS sequence"/>
</dbReference>
<feature type="domain" description="KfrA N-terminal DNA-binding" evidence="3">
    <location>
        <begin position="12"/>
        <end position="119"/>
    </location>
</feature>
<keyword evidence="4" id="KW-0238">DNA-binding</keyword>
<proteinExistence type="predicted"/>
<dbReference type="InterPro" id="IPR021104">
    <property type="entry name" value="KfrA_DNA-bd_N"/>
</dbReference>
<comment type="caution">
    <text evidence="4">The sequence shown here is derived from an EMBL/GenBank/DDBJ whole genome shotgun (WGS) entry which is preliminary data.</text>
</comment>
<evidence type="ECO:0000313" key="5">
    <source>
        <dbReference type="Proteomes" id="UP001246473"/>
    </source>
</evidence>
<dbReference type="Pfam" id="PF11740">
    <property type="entry name" value="KfrA_N"/>
    <property type="match status" value="1"/>
</dbReference>
<feature type="region of interest" description="Disordered" evidence="2">
    <location>
        <begin position="310"/>
        <end position="335"/>
    </location>
</feature>
<dbReference type="AlphaFoldDB" id="A0AAP5V0Y0"/>